<evidence type="ECO:0000313" key="1">
    <source>
        <dbReference type="Proteomes" id="UP000035680"/>
    </source>
</evidence>
<name>A0A0K0FWJ0_STRVS</name>
<reference evidence="2" key="2">
    <citation type="submission" date="2015-08" db="UniProtKB">
        <authorList>
            <consortium name="WormBaseParasite"/>
        </authorList>
    </citation>
    <scope>IDENTIFICATION</scope>
</reference>
<evidence type="ECO:0000313" key="2">
    <source>
        <dbReference type="WBParaSite" id="SVE_1678400.1"/>
    </source>
</evidence>
<protein>
    <submittedName>
        <fullName evidence="2">Uncharacterized protein</fullName>
    </submittedName>
</protein>
<keyword evidence="1" id="KW-1185">Reference proteome</keyword>
<dbReference type="STRING" id="75913.A0A0K0FWJ0"/>
<dbReference type="AlphaFoldDB" id="A0A0K0FWJ0"/>
<accession>A0A0K0FWJ0</accession>
<organism evidence="1 2">
    <name type="scientific">Strongyloides venezuelensis</name>
    <name type="common">Threadworm</name>
    <dbReference type="NCBI Taxonomy" id="75913"/>
    <lineage>
        <taxon>Eukaryota</taxon>
        <taxon>Metazoa</taxon>
        <taxon>Ecdysozoa</taxon>
        <taxon>Nematoda</taxon>
        <taxon>Chromadorea</taxon>
        <taxon>Rhabditida</taxon>
        <taxon>Tylenchina</taxon>
        <taxon>Panagrolaimomorpha</taxon>
        <taxon>Strongyloidoidea</taxon>
        <taxon>Strongyloididae</taxon>
        <taxon>Strongyloides</taxon>
    </lineage>
</organism>
<reference evidence="1" key="1">
    <citation type="submission" date="2014-07" db="EMBL/GenBank/DDBJ databases">
        <authorList>
            <person name="Martin A.A"/>
            <person name="De Silva N."/>
        </authorList>
    </citation>
    <scope>NUCLEOTIDE SEQUENCE</scope>
</reference>
<dbReference type="Proteomes" id="UP000035680">
    <property type="component" value="Unassembled WGS sequence"/>
</dbReference>
<dbReference type="WBParaSite" id="SVE_1678400.1">
    <property type="protein sequence ID" value="SVE_1678400.1"/>
    <property type="gene ID" value="SVE_1678400"/>
</dbReference>
<sequence>MSLEETILMDDNEDECDTNKTTTKRTIMEQWNSYMGDKIEKLNKQNQVLKYGKSIESDIFKGLAIMKQYMLSFH</sequence>
<proteinExistence type="predicted"/>